<dbReference type="Proteomes" id="UP000320762">
    <property type="component" value="Unassembled WGS sequence"/>
</dbReference>
<keyword evidence="1" id="KW-0472">Membrane</keyword>
<accession>A0A550C5L6</accession>
<comment type="caution">
    <text evidence="2">The sequence shown here is derived from an EMBL/GenBank/DDBJ whole genome shotgun (WGS) entry which is preliminary data.</text>
</comment>
<dbReference type="OrthoDB" id="434972at2759"/>
<feature type="transmembrane region" description="Helical" evidence="1">
    <location>
        <begin position="119"/>
        <end position="141"/>
    </location>
</feature>
<reference evidence="2 3" key="1">
    <citation type="journal article" date="2019" name="New Phytol.">
        <title>Comparative genomics reveals unique wood-decay strategies and fruiting body development in the Schizophyllaceae.</title>
        <authorList>
            <person name="Almasi E."/>
            <person name="Sahu N."/>
            <person name="Krizsan K."/>
            <person name="Balint B."/>
            <person name="Kovacs G.M."/>
            <person name="Kiss B."/>
            <person name="Cseklye J."/>
            <person name="Drula E."/>
            <person name="Henrissat B."/>
            <person name="Nagy I."/>
            <person name="Chovatia M."/>
            <person name="Adam C."/>
            <person name="LaButti K."/>
            <person name="Lipzen A."/>
            <person name="Riley R."/>
            <person name="Grigoriev I.V."/>
            <person name="Nagy L.G."/>
        </authorList>
    </citation>
    <scope>NUCLEOTIDE SEQUENCE [LARGE SCALE GENOMIC DNA]</scope>
    <source>
        <strain evidence="2 3">NL-1724</strain>
    </source>
</reference>
<keyword evidence="3" id="KW-1185">Reference proteome</keyword>
<gene>
    <name evidence="2" type="ORF">BD626DRAFT_605734</name>
</gene>
<feature type="transmembrane region" description="Helical" evidence="1">
    <location>
        <begin position="161"/>
        <end position="181"/>
    </location>
</feature>
<protein>
    <submittedName>
        <fullName evidence="2">Uncharacterized protein</fullName>
    </submittedName>
</protein>
<evidence type="ECO:0000313" key="2">
    <source>
        <dbReference type="EMBL" id="TRM60098.1"/>
    </source>
</evidence>
<sequence>MLSHPPSSFPLACALRGPRALLSSAADLAHTIFLFNKSDIVSTVLPSMMAGMALVVPTDLASFVNGFLFLELHLIAFEIKNQTVGLEEDRAGKPDRPIVSGVSRRRCSHPLPHLHRASLAFSAAHGVLAPSFIHLIAIYGYNECGLSTVWYLKSLICAVGYATTFGGSAAALAILVEAAIFTTTGHAQDFRDRDGDAAVGRNHCRHDVPPAWWKARPGGDESSPGPQG</sequence>
<dbReference type="AlphaFoldDB" id="A0A550C5L6"/>
<feature type="transmembrane region" description="Helical" evidence="1">
    <location>
        <begin position="49"/>
        <end position="70"/>
    </location>
</feature>
<organism evidence="2 3">
    <name type="scientific">Schizophyllum amplum</name>
    <dbReference type="NCBI Taxonomy" id="97359"/>
    <lineage>
        <taxon>Eukaryota</taxon>
        <taxon>Fungi</taxon>
        <taxon>Dikarya</taxon>
        <taxon>Basidiomycota</taxon>
        <taxon>Agaricomycotina</taxon>
        <taxon>Agaricomycetes</taxon>
        <taxon>Agaricomycetidae</taxon>
        <taxon>Agaricales</taxon>
        <taxon>Schizophyllaceae</taxon>
        <taxon>Schizophyllum</taxon>
    </lineage>
</organism>
<keyword evidence="1" id="KW-0812">Transmembrane</keyword>
<evidence type="ECO:0000256" key="1">
    <source>
        <dbReference type="SAM" id="Phobius"/>
    </source>
</evidence>
<dbReference type="EMBL" id="VDMD01000024">
    <property type="protein sequence ID" value="TRM60098.1"/>
    <property type="molecule type" value="Genomic_DNA"/>
</dbReference>
<evidence type="ECO:0000313" key="3">
    <source>
        <dbReference type="Proteomes" id="UP000320762"/>
    </source>
</evidence>
<keyword evidence="1" id="KW-1133">Transmembrane helix</keyword>
<name>A0A550C5L6_9AGAR</name>
<proteinExistence type="predicted"/>